<protein>
    <submittedName>
        <fullName evidence="1">Uncharacterized protein</fullName>
    </submittedName>
</protein>
<keyword evidence="2" id="KW-1185">Reference proteome</keyword>
<dbReference type="Proteomes" id="UP000028341">
    <property type="component" value="Unassembled WGS sequence"/>
</dbReference>
<evidence type="ECO:0000313" key="2">
    <source>
        <dbReference type="Proteomes" id="UP000028341"/>
    </source>
</evidence>
<dbReference type="AlphaFoldDB" id="A0A081XU34"/>
<dbReference type="EMBL" id="JFCB01000007">
    <property type="protein sequence ID" value="KES07057.1"/>
    <property type="molecule type" value="Genomic_DNA"/>
</dbReference>
<dbReference type="STRING" id="55952.BU52_10695"/>
<sequence length="167" mass="18290">MKHHEGKRFPSGLVLAKRIPGDSDRAWFQCGEHVVKLLHIRAVVDGKTVNCASRDHHPDPRCTSAPAYSTVHHRKRASEGPASERECWRCGGQADDYAYLHGDPSPLVQLDGKDAGMPYSADPEQLAPLCRSCHRVWDETKGRTAGPGISLAHVALWNASHAEEVAA</sequence>
<comment type="caution">
    <text evidence="1">The sequence shown here is derived from an EMBL/GenBank/DDBJ whole genome shotgun (WGS) entry which is preliminary data.</text>
</comment>
<gene>
    <name evidence="1" type="ORF">BU52_10695</name>
</gene>
<accession>A0A081XU34</accession>
<organism evidence="1 2">
    <name type="scientific">Streptomyces toyocaensis</name>
    <dbReference type="NCBI Taxonomy" id="55952"/>
    <lineage>
        <taxon>Bacteria</taxon>
        <taxon>Bacillati</taxon>
        <taxon>Actinomycetota</taxon>
        <taxon>Actinomycetes</taxon>
        <taxon>Kitasatosporales</taxon>
        <taxon>Streptomycetaceae</taxon>
        <taxon>Streptomyces</taxon>
    </lineage>
</organism>
<reference evidence="1 2" key="1">
    <citation type="submission" date="2014-02" db="EMBL/GenBank/DDBJ databases">
        <title>The genome announcement of Streptomyces toyocaensis NRRL15009.</title>
        <authorList>
            <person name="Hong H.-J."/>
            <person name="Kwun M.J."/>
        </authorList>
    </citation>
    <scope>NUCLEOTIDE SEQUENCE [LARGE SCALE GENOMIC DNA]</scope>
    <source>
        <strain evidence="1 2">NRRL 15009</strain>
    </source>
</reference>
<proteinExistence type="predicted"/>
<evidence type="ECO:0000313" key="1">
    <source>
        <dbReference type="EMBL" id="KES07057.1"/>
    </source>
</evidence>
<name>A0A081XU34_STRTO</name>